<dbReference type="Proteomes" id="UP000663856">
    <property type="component" value="Unassembled WGS sequence"/>
</dbReference>
<protein>
    <submittedName>
        <fullName evidence="1">Uncharacterized protein</fullName>
    </submittedName>
</protein>
<name>A0A816TID6_9BILA</name>
<proteinExistence type="predicted"/>
<accession>A0A816TID6</accession>
<sequence>MCEFYSPAGIVRRQLVTRHNVMIKLRLNIIAAGHPKRTIQCLSAKKFIKDVIYTYDMLSSDKSNEDDFLASSEDTKPELKLNDVVQVVYDDGKLYETKLVRFDSTTNKYKVKYTNRQYGYEWTIVDRILKV</sequence>
<gene>
    <name evidence="1" type="ORF">WKI299_LOCUS19418</name>
</gene>
<dbReference type="AlphaFoldDB" id="A0A816TID6"/>
<organism evidence="1 2">
    <name type="scientific">Rotaria magnacalcarata</name>
    <dbReference type="NCBI Taxonomy" id="392030"/>
    <lineage>
        <taxon>Eukaryota</taxon>
        <taxon>Metazoa</taxon>
        <taxon>Spiralia</taxon>
        <taxon>Gnathifera</taxon>
        <taxon>Rotifera</taxon>
        <taxon>Eurotatoria</taxon>
        <taxon>Bdelloidea</taxon>
        <taxon>Philodinida</taxon>
        <taxon>Philodinidae</taxon>
        <taxon>Rotaria</taxon>
    </lineage>
</organism>
<reference evidence="1" key="1">
    <citation type="submission" date="2021-02" db="EMBL/GenBank/DDBJ databases">
        <authorList>
            <person name="Nowell W R."/>
        </authorList>
    </citation>
    <scope>NUCLEOTIDE SEQUENCE</scope>
</reference>
<dbReference type="EMBL" id="CAJNRF010008072">
    <property type="protein sequence ID" value="CAF2097272.1"/>
    <property type="molecule type" value="Genomic_DNA"/>
</dbReference>
<evidence type="ECO:0000313" key="2">
    <source>
        <dbReference type="Proteomes" id="UP000663856"/>
    </source>
</evidence>
<evidence type="ECO:0000313" key="1">
    <source>
        <dbReference type="EMBL" id="CAF2097272.1"/>
    </source>
</evidence>
<comment type="caution">
    <text evidence="1">The sequence shown here is derived from an EMBL/GenBank/DDBJ whole genome shotgun (WGS) entry which is preliminary data.</text>
</comment>